<accession>A0ABM0WDD7</accession>
<name>A0ABM0WDD7_CAMSA</name>
<feature type="compositionally biased region" description="Low complexity" evidence="1">
    <location>
        <begin position="423"/>
        <end position="436"/>
    </location>
</feature>
<feature type="compositionally biased region" description="Low complexity" evidence="1">
    <location>
        <begin position="1"/>
        <end position="20"/>
    </location>
</feature>
<sequence>MASSSSSRRVLPSRATTPRRSSSRRRTSVPKLVLRDDSPAPGSSSPPPVVPPPSEPMDLGDSDATASADVPEDDVCPPTFDIAAGCPFAGVSCLSFPARCASNRLLVAACDRHHPILTRPTKRAHNLRFASPQAVRRYRNFDGRKIIAQKILPLGVSSMYEAQQLIDKAGLLRTVRDVEPFNIQVVYEFYANLADLDIRKNGFTQVYLRGMMFEFSPSLINRMFDIDITAVDPKKPLVCVDVSMNEIADLLSAGNVKRWKYLTTSRFDKPMIMLQKISCFNWSPTTNKNSLQHERSKLLYMIATGQPFNFGQFVYDHVRLIGGNSGPSSARLPFSNLIYQLLCFQREVPVYPTDKFSVDPKDFALDPKNFSQLDTPLNITPRMELADDLSDVIEPLLKMKARLAGGEYDDPVDSDADDDGDDAIVASDGENDAANGDGEDDESDGDGDDDAVESDGGGEASEGES</sequence>
<dbReference type="Pfam" id="PF20167">
    <property type="entry name" value="Transposase_32"/>
    <property type="match status" value="1"/>
</dbReference>
<feature type="domain" description="Putative plant transposon protein" evidence="2">
    <location>
        <begin position="171"/>
        <end position="343"/>
    </location>
</feature>
<gene>
    <name evidence="4" type="primary">LOC104749533</name>
</gene>
<evidence type="ECO:0000256" key="1">
    <source>
        <dbReference type="SAM" id="MobiDB-lite"/>
    </source>
</evidence>
<feature type="compositionally biased region" description="Acidic residues" evidence="1">
    <location>
        <begin position="407"/>
        <end position="422"/>
    </location>
</feature>
<feature type="compositionally biased region" description="Acidic residues" evidence="1">
    <location>
        <begin position="437"/>
        <end position="453"/>
    </location>
</feature>
<protein>
    <submittedName>
        <fullName evidence="4">Uncharacterized protein LOC104749533</fullName>
    </submittedName>
</protein>
<feature type="region of interest" description="Disordered" evidence="1">
    <location>
        <begin position="406"/>
        <end position="465"/>
    </location>
</feature>
<dbReference type="InterPro" id="IPR046796">
    <property type="entry name" value="Transposase_32_dom"/>
</dbReference>
<feature type="compositionally biased region" description="Gly residues" evidence="1">
    <location>
        <begin position="455"/>
        <end position="465"/>
    </location>
</feature>
<feature type="region of interest" description="Disordered" evidence="1">
    <location>
        <begin position="1"/>
        <end position="72"/>
    </location>
</feature>
<evidence type="ECO:0000259" key="2">
    <source>
        <dbReference type="Pfam" id="PF20167"/>
    </source>
</evidence>
<dbReference type="GeneID" id="104749533"/>
<evidence type="ECO:0000313" key="3">
    <source>
        <dbReference type="Proteomes" id="UP000694864"/>
    </source>
</evidence>
<dbReference type="Proteomes" id="UP000694864">
    <property type="component" value="Chromosome 2"/>
</dbReference>
<feature type="compositionally biased region" description="Pro residues" evidence="1">
    <location>
        <begin position="44"/>
        <end position="55"/>
    </location>
</feature>
<organism evidence="3 4">
    <name type="scientific">Camelina sativa</name>
    <name type="common">False flax</name>
    <name type="synonym">Myagrum sativum</name>
    <dbReference type="NCBI Taxonomy" id="90675"/>
    <lineage>
        <taxon>Eukaryota</taxon>
        <taxon>Viridiplantae</taxon>
        <taxon>Streptophyta</taxon>
        <taxon>Embryophyta</taxon>
        <taxon>Tracheophyta</taxon>
        <taxon>Spermatophyta</taxon>
        <taxon>Magnoliopsida</taxon>
        <taxon>eudicotyledons</taxon>
        <taxon>Gunneridae</taxon>
        <taxon>Pentapetalae</taxon>
        <taxon>rosids</taxon>
        <taxon>malvids</taxon>
        <taxon>Brassicales</taxon>
        <taxon>Brassicaceae</taxon>
        <taxon>Camelineae</taxon>
        <taxon>Camelina</taxon>
    </lineage>
</organism>
<reference evidence="4" key="2">
    <citation type="submission" date="2025-08" db="UniProtKB">
        <authorList>
            <consortium name="RefSeq"/>
        </authorList>
    </citation>
    <scope>IDENTIFICATION</scope>
    <source>
        <tissue evidence="4">Leaf</tissue>
    </source>
</reference>
<evidence type="ECO:0000313" key="4">
    <source>
        <dbReference type="RefSeq" id="XP_010469488.1"/>
    </source>
</evidence>
<proteinExistence type="predicted"/>
<dbReference type="RefSeq" id="XP_010469488.1">
    <property type="nucleotide sequence ID" value="XM_010471186.1"/>
</dbReference>
<reference evidence="3" key="1">
    <citation type="journal article" date="2014" name="Nat. Commun.">
        <title>The emerging biofuel crop Camelina sativa retains a highly undifferentiated hexaploid genome structure.</title>
        <authorList>
            <person name="Kagale S."/>
            <person name="Koh C."/>
            <person name="Nixon J."/>
            <person name="Bollina V."/>
            <person name="Clarke W.E."/>
            <person name="Tuteja R."/>
            <person name="Spillane C."/>
            <person name="Robinson S.J."/>
            <person name="Links M.G."/>
            <person name="Clarke C."/>
            <person name="Higgins E.E."/>
            <person name="Huebert T."/>
            <person name="Sharpe A.G."/>
            <person name="Parkin I.A."/>
        </authorList>
    </citation>
    <scope>NUCLEOTIDE SEQUENCE [LARGE SCALE GENOMIC DNA]</scope>
    <source>
        <strain evidence="3">cv. DH55</strain>
    </source>
</reference>
<keyword evidence="3" id="KW-1185">Reference proteome</keyword>